<dbReference type="Proteomes" id="UP000828390">
    <property type="component" value="Unassembled WGS sequence"/>
</dbReference>
<organism evidence="2 3">
    <name type="scientific">Dreissena polymorpha</name>
    <name type="common">Zebra mussel</name>
    <name type="synonym">Mytilus polymorpha</name>
    <dbReference type="NCBI Taxonomy" id="45954"/>
    <lineage>
        <taxon>Eukaryota</taxon>
        <taxon>Metazoa</taxon>
        <taxon>Spiralia</taxon>
        <taxon>Lophotrochozoa</taxon>
        <taxon>Mollusca</taxon>
        <taxon>Bivalvia</taxon>
        <taxon>Autobranchia</taxon>
        <taxon>Heteroconchia</taxon>
        <taxon>Euheterodonta</taxon>
        <taxon>Imparidentia</taxon>
        <taxon>Neoheterodontei</taxon>
        <taxon>Myida</taxon>
        <taxon>Dreissenoidea</taxon>
        <taxon>Dreissenidae</taxon>
        <taxon>Dreissena</taxon>
    </lineage>
</organism>
<accession>A0A9D4BQT0</accession>
<feature type="region of interest" description="Disordered" evidence="1">
    <location>
        <begin position="101"/>
        <end position="125"/>
    </location>
</feature>
<keyword evidence="3" id="KW-1185">Reference proteome</keyword>
<dbReference type="AlphaFoldDB" id="A0A9D4BQT0"/>
<sequence length="149" mass="16440">MATVSHEAYLTEKSEIADVSRLHSEGDRMICRGQIQSTKIWIGGSDLLKEGTFLVPRRVQLFTKTMRSFRKSLHGYCPAGFKALGNNCYVILKVMGSYAEAQTHGSNPNDPDLTPPGKDIPGPWEPGVADLLQLGSGESRQFRRESTLS</sequence>
<name>A0A9D4BQT0_DREPO</name>
<evidence type="ECO:0000256" key="1">
    <source>
        <dbReference type="SAM" id="MobiDB-lite"/>
    </source>
</evidence>
<comment type="caution">
    <text evidence="2">The sequence shown here is derived from an EMBL/GenBank/DDBJ whole genome shotgun (WGS) entry which is preliminary data.</text>
</comment>
<reference evidence="2" key="1">
    <citation type="journal article" date="2019" name="bioRxiv">
        <title>The Genome of the Zebra Mussel, Dreissena polymorpha: A Resource for Invasive Species Research.</title>
        <authorList>
            <person name="McCartney M.A."/>
            <person name="Auch B."/>
            <person name="Kono T."/>
            <person name="Mallez S."/>
            <person name="Zhang Y."/>
            <person name="Obille A."/>
            <person name="Becker A."/>
            <person name="Abrahante J.E."/>
            <person name="Garbe J."/>
            <person name="Badalamenti J.P."/>
            <person name="Herman A."/>
            <person name="Mangelson H."/>
            <person name="Liachko I."/>
            <person name="Sullivan S."/>
            <person name="Sone E.D."/>
            <person name="Koren S."/>
            <person name="Silverstein K.A.T."/>
            <person name="Beckman K.B."/>
            <person name="Gohl D.M."/>
        </authorList>
    </citation>
    <scope>NUCLEOTIDE SEQUENCE</scope>
    <source>
        <strain evidence="2">Duluth1</strain>
        <tissue evidence="2">Whole animal</tissue>
    </source>
</reference>
<protein>
    <submittedName>
        <fullName evidence="2">Uncharacterized protein</fullName>
    </submittedName>
</protein>
<dbReference type="EMBL" id="JAIWYP010000015">
    <property type="protein sequence ID" value="KAH3704028.1"/>
    <property type="molecule type" value="Genomic_DNA"/>
</dbReference>
<evidence type="ECO:0000313" key="3">
    <source>
        <dbReference type="Proteomes" id="UP000828390"/>
    </source>
</evidence>
<gene>
    <name evidence="2" type="ORF">DPMN_079083</name>
</gene>
<reference evidence="2" key="2">
    <citation type="submission" date="2020-11" db="EMBL/GenBank/DDBJ databases">
        <authorList>
            <person name="McCartney M.A."/>
            <person name="Auch B."/>
            <person name="Kono T."/>
            <person name="Mallez S."/>
            <person name="Becker A."/>
            <person name="Gohl D.M."/>
            <person name="Silverstein K.A.T."/>
            <person name="Koren S."/>
            <person name="Bechman K.B."/>
            <person name="Herman A."/>
            <person name="Abrahante J.E."/>
            <person name="Garbe J."/>
        </authorList>
    </citation>
    <scope>NUCLEOTIDE SEQUENCE</scope>
    <source>
        <strain evidence="2">Duluth1</strain>
        <tissue evidence="2">Whole animal</tissue>
    </source>
</reference>
<proteinExistence type="predicted"/>
<evidence type="ECO:0000313" key="2">
    <source>
        <dbReference type="EMBL" id="KAH3704028.1"/>
    </source>
</evidence>